<dbReference type="PANTHER" id="PTHR15075">
    <property type="entry name" value="ALPHA-MANNOSIDE BETA-1,6-N-ACETYLGLUCOSAMINYLTRANSFERASE"/>
    <property type="match status" value="1"/>
</dbReference>
<dbReference type="EC" id="2.4.1.155" evidence="4"/>
<evidence type="ECO:0000256" key="8">
    <source>
        <dbReference type="ARBA" id="ARBA00022968"/>
    </source>
</evidence>
<evidence type="ECO:0000256" key="1">
    <source>
        <dbReference type="ARBA" id="ARBA00004323"/>
    </source>
</evidence>
<dbReference type="Proteomes" id="UP001221142">
    <property type="component" value="Unassembled WGS sequence"/>
</dbReference>
<evidence type="ECO:0000256" key="7">
    <source>
        <dbReference type="ARBA" id="ARBA00022692"/>
    </source>
</evidence>
<gene>
    <name evidence="15" type="ORF">FB45DRAFT_69321</name>
</gene>
<keyword evidence="10" id="KW-0333">Golgi apparatus</keyword>
<evidence type="ECO:0000256" key="2">
    <source>
        <dbReference type="ARBA" id="ARBA00004922"/>
    </source>
</evidence>
<dbReference type="GO" id="GO:0006487">
    <property type="term" value="P:protein N-linked glycosylation"/>
    <property type="evidence" value="ECO:0007669"/>
    <property type="project" value="TreeGrafter"/>
</dbReference>
<accession>A0AAD7FKQ0</accession>
<keyword evidence="12" id="KW-0325">Glycoprotein</keyword>
<feature type="domain" description="Glycosyltransferase family 18 catalytic" evidence="14">
    <location>
        <begin position="149"/>
        <end position="368"/>
    </location>
</feature>
<evidence type="ECO:0000256" key="12">
    <source>
        <dbReference type="ARBA" id="ARBA00023180"/>
    </source>
</evidence>
<dbReference type="Pfam" id="PF15024">
    <property type="entry name" value="Glyco_transf_18"/>
    <property type="match status" value="1"/>
</dbReference>
<dbReference type="InterPro" id="IPR052105">
    <property type="entry name" value="MGAT5_Glycosyltransferase"/>
</dbReference>
<comment type="similarity">
    <text evidence="3">Belongs to the glycosyltransferase 18 family.</text>
</comment>
<sequence>MEDTELAHNPWRYRTRRALRELLTCIERNDCKKNQKKVVIVESMYFFNNMRGAIGGEDIWANSTMLAMKKLGYTVLYAEEMTAAVELYRIIPSLVRMVIVNDWHAFLCWKEIGWCLQSIYNPTGIPAYKLFSFYFWSIPNHPLGPKWVLSPEPYHEMPNPLNFTYLGYSVEHACSVTPFVPHSERPNQAWVLAKLLNYFSPDKSPWVGADFDDASELTGVTYALGAGLDDGHTMPPADMLPAKYVNHDRMDKSVFMSRIAQSRVLIGVGNPTNSPTPYDALCLGVPFINPYDDWGRIGANGDQNTQWDSQHPFMSMLGKPYVYNVRRGDHEGFVQAVEEALANPIPRYIPERMRIESLMARMDELMDTDWEEEMRKQAEWCDKPCGCTLPCNLQ</sequence>
<evidence type="ECO:0000256" key="10">
    <source>
        <dbReference type="ARBA" id="ARBA00023034"/>
    </source>
</evidence>
<keyword evidence="11" id="KW-0472">Membrane</keyword>
<evidence type="ECO:0000256" key="9">
    <source>
        <dbReference type="ARBA" id="ARBA00022989"/>
    </source>
</evidence>
<dbReference type="InterPro" id="IPR026116">
    <property type="entry name" value="GT18_cat"/>
</dbReference>
<evidence type="ECO:0000256" key="6">
    <source>
        <dbReference type="ARBA" id="ARBA00022679"/>
    </source>
</evidence>
<keyword evidence="8" id="KW-0735">Signal-anchor</keyword>
<keyword evidence="16" id="KW-1185">Reference proteome</keyword>
<comment type="pathway">
    <text evidence="2">Protein modification; protein glycosylation.</text>
</comment>
<comment type="catalytic activity">
    <reaction evidence="13">
        <text>N(4)-{beta-D-GlcNAc-(1-&gt;2)-[beta-D-GlcNAc-(1-&gt;4)]-alpha-D-Man-(1-&gt;3)-[beta-D-GlcNAc-(1-&gt;2)-alpha-D-Man-(1-&gt;6)]-beta-D-Man-(1-&gt;4)-beta-D-GlcNAc-(1-&gt;4)-beta-D-GlcNAc}-L-asparaginyl-[protein] + UDP-N-acetyl-alpha-D-glucosamine = N(4)-{beta-D-GlcNAc-(1-&gt;2)-[beta-D-GlcNAc-(1-&gt;4)]-alpha-D-Man-(1-&gt;3)-[beta-D-GlcNAc-(1-&gt;2)-[beta-D-GlcNAc-(1-&gt;6)]-alpha-D-Man-(1-&gt;6)]-beta-D-Man-(1-&gt;4)-beta-D-GlcNAc-(1-&gt;4)-beta-D-GlcNAc}-L-asparaginyl-[protein] + UDP + H(+)</text>
        <dbReference type="Rhea" id="RHEA:16921"/>
        <dbReference type="Rhea" id="RHEA-COMP:14374"/>
        <dbReference type="Rhea" id="RHEA-COMP:14377"/>
        <dbReference type="ChEBI" id="CHEBI:15378"/>
        <dbReference type="ChEBI" id="CHEBI:57705"/>
        <dbReference type="ChEBI" id="CHEBI:58223"/>
        <dbReference type="ChEBI" id="CHEBI:139507"/>
        <dbReference type="ChEBI" id="CHEBI:139510"/>
        <dbReference type="EC" id="2.4.1.155"/>
    </reaction>
</comment>
<name>A0AAD7FKQ0_9AGAR</name>
<dbReference type="GO" id="GO:0000139">
    <property type="term" value="C:Golgi membrane"/>
    <property type="evidence" value="ECO:0007669"/>
    <property type="project" value="UniProtKB-SubCell"/>
</dbReference>
<comment type="subcellular location">
    <subcellularLocation>
        <location evidence="1">Golgi apparatus membrane</location>
        <topology evidence="1">Single-pass type II membrane protein</topology>
    </subcellularLocation>
</comment>
<evidence type="ECO:0000256" key="13">
    <source>
        <dbReference type="ARBA" id="ARBA00048243"/>
    </source>
</evidence>
<protein>
    <recommendedName>
        <fullName evidence="4">alpha-1,6-mannosyl-glycoprotein 6-beta-N-acetylglucosaminyltransferase</fullName>
        <ecNumber evidence="4">2.4.1.155</ecNumber>
    </recommendedName>
</protein>
<proteinExistence type="inferred from homology"/>
<keyword evidence="6" id="KW-0808">Transferase</keyword>
<evidence type="ECO:0000256" key="5">
    <source>
        <dbReference type="ARBA" id="ARBA00022676"/>
    </source>
</evidence>
<evidence type="ECO:0000256" key="4">
    <source>
        <dbReference type="ARBA" id="ARBA00012671"/>
    </source>
</evidence>
<organism evidence="15 16">
    <name type="scientific">Roridomyces roridus</name>
    <dbReference type="NCBI Taxonomy" id="1738132"/>
    <lineage>
        <taxon>Eukaryota</taxon>
        <taxon>Fungi</taxon>
        <taxon>Dikarya</taxon>
        <taxon>Basidiomycota</taxon>
        <taxon>Agaricomycotina</taxon>
        <taxon>Agaricomycetes</taxon>
        <taxon>Agaricomycetidae</taxon>
        <taxon>Agaricales</taxon>
        <taxon>Marasmiineae</taxon>
        <taxon>Mycenaceae</taxon>
        <taxon>Roridomyces</taxon>
    </lineage>
</organism>
<keyword evidence="5" id="KW-0328">Glycosyltransferase</keyword>
<evidence type="ECO:0000313" key="15">
    <source>
        <dbReference type="EMBL" id="KAJ7625587.1"/>
    </source>
</evidence>
<keyword evidence="7" id="KW-0812">Transmembrane</keyword>
<evidence type="ECO:0000256" key="3">
    <source>
        <dbReference type="ARBA" id="ARBA00007477"/>
    </source>
</evidence>
<dbReference type="GO" id="GO:0030144">
    <property type="term" value="F:alpha-1,6-mannosylglycoprotein 6-beta-N-acetylglucosaminyltransferase activity"/>
    <property type="evidence" value="ECO:0007669"/>
    <property type="project" value="UniProtKB-EC"/>
</dbReference>
<keyword evidence="9" id="KW-1133">Transmembrane helix</keyword>
<evidence type="ECO:0000259" key="14">
    <source>
        <dbReference type="Pfam" id="PF15024"/>
    </source>
</evidence>
<dbReference type="PANTHER" id="PTHR15075:SF2">
    <property type="entry name" value="ALPHA-1,6-MANNOSYLGLYCOPROTEIN 6-BETA-N-ACETYLGLUCOSAMINYLTRANSFERASE"/>
    <property type="match status" value="1"/>
</dbReference>
<dbReference type="EMBL" id="JARKIF010000012">
    <property type="protein sequence ID" value="KAJ7625587.1"/>
    <property type="molecule type" value="Genomic_DNA"/>
</dbReference>
<evidence type="ECO:0000313" key="16">
    <source>
        <dbReference type="Proteomes" id="UP001221142"/>
    </source>
</evidence>
<evidence type="ECO:0000256" key="11">
    <source>
        <dbReference type="ARBA" id="ARBA00023136"/>
    </source>
</evidence>
<reference evidence="15" key="1">
    <citation type="submission" date="2023-03" db="EMBL/GenBank/DDBJ databases">
        <title>Massive genome expansion in bonnet fungi (Mycena s.s.) driven by repeated elements and novel gene families across ecological guilds.</title>
        <authorList>
            <consortium name="Lawrence Berkeley National Laboratory"/>
            <person name="Harder C.B."/>
            <person name="Miyauchi S."/>
            <person name="Viragh M."/>
            <person name="Kuo A."/>
            <person name="Thoen E."/>
            <person name="Andreopoulos B."/>
            <person name="Lu D."/>
            <person name="Skrede I."/>
            <person name="Drula E."/>
            <person name="Henrissat B."/>
            <person name="Morin E."/>
            <person name="Kohler A."/>
            <person name="Barry K."/>
            <person name="LaButti K."/>
            <person name="Morin E."/>
            <person name="Salamov A."/>
            <person name="Lipzen A."/>
            <person name="Mereny Z."/>
            <person name="Hegedus B."/>
            <person name="Baldrian P."/>
            <person name="Stursova M."/>
            <person name="Weitz H."/>
            <person name="Taylor A."/>
            <person name="Grigoriev I.V."/>
            <person name="Nagy L.G."/>
            <person name="Martin F."/>
            <person name="Kauserud H."/>
        </authorList>
    </citation>
    <scope>NUCLEOTIDE SEQUENCE</scope>
    <source>
        <strain evidence="15">9284</strain>
    </source>
</reference>
<comment type="caution">
    <text evidence="15">The sequence shown here is derived from an EMBL/GenBank/DDBJ whole genome shotgun (WGS) entry which is preliminary data.</text>
</comment>
<dbReference type="AlphaFoldDB" id="A0AAD7FKQ0"/>